<sequence>MLHVSLSACITHATSHNGTTMASVVLHAMIQLITRAATALPRRSGVQKRRLLSDRKGSLDHFRSRNLLLNCTKASMMAASPIFMEIATEEAARAQDGALDEYEPDWQELFADFHKKVFKTFGRIMTTVSMQRGLEWLAVRALPLRVADRLTKDASKSALRKLRRMSGWTAFAKLARTCLYSSAFMYLSQFLFDEAALLVRYARAVRRRRGGGTPHAAPPPPLFPPGILAVANEPLQPPPGAAHDDDLDGRALLRQALLRARFYALAPLVSSAGFAVGSLLAPTVVWGGIAGAWLGDVAASALF</sequence>
<accession>A0A836CNK1</accession>
<dbReference type="EMBL" id="JAFCMP010000001">
    <property type="protein sequence ID" value="KAG5193032.1"/>
    <property type="molecule type" value="Genomic_DNA"/>
</dbReference>
<dbReference type="PANTHER" id="PTHR36074:SF1">
    <property type="entry name" value="ISOPENTENYL-DIPHOSPHATE DELTA-ISOMERASE"/>
    <property type="match status" value="1"/>
</dbReference>
<evidence type="ECO:0000313" key="1">
    <source>
        <dbReference type="EMBL" id="KAG5193032.1"/>
    </source>
</evidence>
<name>A0A836CNK1_9STRA</name>
<dbReference type="Proteomes" id="UP000664859">
    <property type="component" value="Unassembled WGS sequence"/>
</dbReference>
<dbReference type="AlphaFoldDB" id="A0A836CNK1"/>
<organism evidence="1 2">
    <name type="scientific">Tribonema minus</name>
    <dbReference type="NCBI Taxonomy" id="303371"/>
    <lineage>
        <taxon>Eukaryota</taxon>
        <taxon>Sar</taxon>
        <taxon>Stramenopiles</taxon>
        <taxon>Ochrophyta</taxon>
        <taxon>PX clade</taxon>
        <taxon>Xanthophyceae</taxon>
        <taxon>Tribonematales</taxon>
        <taxon>Tribonemataceae</taxon>
        <taxon>Tribonema</taxon>
    </lineage>
</organism>
<dbReference type="PANTHER" id="PTHR36074">
    <property type="entry name" value="ISOPENTENYL-DIPHOSPHATE DELTA-ISOMERASE"/>
    <property type="match status" value="1"/>
</dbReference>
<gene>
    <name evidence="1" type="ORF">JKP88DRAFT_291727</name>
</gene>
<protein>
    <submittedName>
        <fullName evidence="1">Uncharacterized protein</fullName>
    </submittedName>
</protein>
<keyword evidence="2" id="KW-1185">Reference proteome</keyword>
<reference evidence="1" key="1">
    <citation type="submission" date="2021-02" db="EMBL/GenBank/DDBJ databases">
        <title>First Annotated Genome of the Yellow-green Alga Tribonema minus.</title>
        <authorList>
            <person name="Mahan K.M."/>
        </authorList>
    </citation>
    <scope>NUCLEOTIDE SEQUENCE</scope>
    <source>
        <strain evidence="1">UTEX B ZZ1240</strain>
    </source>
</reference>
<dbReference type="OrthoDB" id="1925570at2759"/>
<evidence type="ECO:0000313" key="2">
    <source>
        <dbReference type="Proteomes" id="UP000664859"/>
    </source>
</evidence>
<comment type="caution">
    <text evidence="1">The sequence shown here is derived from an EMBL/GenBank/DDBJ whole genome shotgun (WGS) entry which is preliminary data.</text>
</comment>
<proteinExistence type="predicted"/>